<feature type="compositionally biased region" description="Low complexity" evidence="1">
    <location>
        <begin position="61"/>
        <end position="73"/>
    </location>
</feature>
<dbReference type="STRING" id="42251.A0A2T6ZAY2"/>
<gene>
    <name evidence="2" type="ORF">B9Z19DRAFT_646053</name>
</gene>
<dbReference type="AlphaFoldDB" id="A0A2T6ZAY2"/>
<evidence type="ECO:0000256" key="1">
    <source>
        <dbReference type="SAM" id="MobiDB-lite"/>
    </source>
</evidence>
<feature type="compositionally biased region" description="Low complexity" evidence="1">
    <location>
        <begin position="202"/>
        <end position="214"/>
    </location>
</feature>
<feature type="region of interest" description="Disordered" evidence="1">
    <location>
        <begin position="1"/>
        <end position="87"/>
    </location>
</feature>
<feature type="compositionally biased region" description="Basic and acidic residues" evidence="1">
    <location>
        <begin position="171"/>
        <end position="186"/>
    </location>
</feature>
<feature type="region of interest" description="Disordered" evidence="1">
    <location>
        <begin position="111"/>
        <end position="322"/>
    </location>
</feature>
<feature type="compositionally biased region" description="Basic and acidic residues" evidence="1">
    <location>
        <begin position="127"/>
        <end position="161"/>
    </location>
</feature>
<protein>
    <submittedName>
        <fullName evidence="2">Uncharacterized protein</fullName>
    </submittedName>
</protein>
<accession>A0A2T6ZAY2</accession>
<name>A0A2T6ZAY2_TUBBO</name>
<organism evidence="2 3">
    <name type="scientific">Tuber borchii</name>
    <name type="common">White truffle</name>
    <dbReference type="NCBI Taxonomy" id="42251"/>
    <lineage>
        <taxon>Eukaryota</taxon>
        <taxon>Fungi</taxon>
        <taxon>Dikarya</taxon>
        <taxon>Ascomycota</taxon>
        <taxon>Pezizomycotina</taxon>
        <taxon>Pezizomycetes</taxon>
        <taxon>Pezizales</taxon>
        <taxon>Tuberaceae</taxon>
        <taxon>Tuber</taxon>
    </lineage>
</organism>
<sequence>MDNFAQTREDDDLFESEISAPVLPPPTAPTEPRAFSNRGGRGGRGRGFYPARGDREKSALAEGTTAATGTEAAQKNVDRTLSGGIKKPKLTEDELAARLERVKLNNQRLIERRRKAEEDESSFQVAEEARKQADVHKRLADRKKRAEADRNRKELDDEREKNRQRKLKAVQTREWDSTKTEEDYNPRSRSSGFRRGAHGGVATAAPPRGAPSGPRAGGGSPAKAAATAVSVQEWPELPGGKQKGGAEGPKSEVKKDELKEEEVKQEDVKREANEVQKENPTIDTTTPKGKPALLSPAIGGSSWAEQVEAGSPVVTTAAATTT</sequence>
<evidence type="ECO:0000313" key="2">
    <source>
        <dbReference type="EMBL" id="PUU72645.1"/>
    </source>
</evidence>
<evidence type="ECO:0000313" key="3">
    <source>
        <dbReference type="Proteomes" id="UP000244722"/>
    </source>
</evidence>
<comment type="caution">
    <text evidence="2">The sequence shown here is derived from an EMBL/GenBank/DDBJ whole genome shotgun (WGS) entry which is preliminary data.</text>
</comment>
<keyword evidence="3" id="KW-1185">Reference proteome</keyword>
<dbReference type="Proteomes" id="UP000244722">
    <property type="component" value="Unassembled WGS sequence"/>
</dbReference>
<feature type="compositionally biased region" description="Polar residues" evidence="1">
    <location>
        <begin position="278"/>
        <end position="287"/>
    </location>
</feature>
<reference evidence="2 3" key="1">
    <citation type="submission" date="2017-04" db="EMBL/GenBank/DDBJ databases">
        <title>Draft genome sequence of Tuber borchii Vittad., a whitish edible truffle.</title>
        <authorList>
            <consortium name="DOE Joint Genome Institute"/>
            <person name="Murat C."/>
            <person name="Kuo A."/>
            <person name="Barry K.W."/>
            <person name="Clum A."/>
            <person name="Dockter R.B."/>
            <person name="Fauchery L."/>
            <person name="Iotti M."/>
            <person name="Kohler A."/>
            <person name="Labutti K."/>
            <person name="Lindquist E.A."/>
            <person name="Lipzen A."/>
            <person name="Ohm R.A."/>
            <person name="Wang M."/>
            <person name="Grigoriev I.V."/>
            <person name="Zambonelli A."/>
            <person name="Martin F.M."/>
        </authorList>
    </citation>
    <scope>NUCLEOTIDE SEQUENCE [LARGE SCALE GENOMIC DNA]</scope>
    <source>
        <strain evidence="2 3">Tbo3840</strain>
    </source>
</reference>
<dbReference type="OrthoDB" id="2402960at2759"/>
<feature type="compositionally biased region" description="Basic and acidic residues" evidence="1">
    <location>
        <begin position="249"/>
        <end position="277"/>
    </location>
</feature>
<dbReference type="EMBL" id="NESQ01000492">
    <property type="protein sequence ID" value="PUU72645.1"/>
    <property type="molecule type" value="Genomic_DNA"/>
</dbReference>
<proteinExistence type="predicted"/>